<dbReference type="AlphaFoldDB" id="A0A1Q2YCG6"/>
<keyword evidence="10" id="KW-0406">Ion transport</keyword>
<dbReference type="EMBL" id="BDGI01000024">
    <property type="protein sequence ID" value="GAV27188.1"/>
    <property type="molecule type" value="Genomic_DNA"/>
</dbReference>
<feature type="transmembrane region" description="Helical" evidence="14">
    <location>
        <begin position="407"/>
        <end position="425"/>
    </location>
</feature>
<dbReference type="Pfam" id="PF08030">
    <property type="entry name" value="NAD_binding_6"/>
    <property type="match status" value="1"/>
</dbReference>
<dbReference type="Pfam" id="PF08022">
    <property type="entry name" value="FAD_binding_8"/>
    <property type="match status" value="1"/>
</dbReference>
<keyword evidence="4" id="KW-0285">Flavoprotein</keyword>
<comment type="similarity">
    <text evidence="2">Belongs to the ferric reductase (FRE) family.</text>
</comment>
<evidence type="ECO:0000256" key="7">
    <source>
        <dbReference type="ARBA" id="ARBA00022982"/>
    </source>
</evidence>
<dbReference type="GO" id="GO:0005886">
    <property type="term" value="C:plasma membrane"/>
    <property type="evidence" value="ECO:0007669"/>
    <property type="project" value="TreeGrafter"/>
</dbReference>
<dbReference type="SFLD" id="SFLDS00052">
    <property type="entry name" value="Ferric_Reductase_Domain"/>
    <property type="match status" value="1"/>
</dbReference>
<dbReference type="GO" id="GO:0015677">
    <property type="term" value="P:copper ion import"/>
    <property type="evidence" value="ECO:0007669"/>
    <property type="project" value="TreeGrafter"/>
</dbReference>
<name>A0A1Q2YCG6_9ASCO</name>
<keyword evidence="9" id="KW-0560">Oxidoreductase</keyword>
<keyword evidence="11 14" id="KW-0472">Membrane</keyword>
<feature type="region of interest" description="Disordered" evidence="13">
    <location>
        <begin position="806"/>
        <end position="855"/>
    </location>
</feature>
<evidence type="ECO:0000256" key="14">
    <source>
        <dbReference type="SAM" id="Phobius"/>
    </source>
</evidence>
<reference evidence="16 17" key="1">
    <citation type="submission" date="2016-08" db="EMBL/GenBank/DDBJ databases">
        <title>Whole genome shotgun sequence of Pichia membranifaciens KS47-1.</title>
        <authorList>
            <person name="Konishi M."/>
            <person name="Ishida M."/>
            <person name="Arakawa T."/>
            <person name="Kato Y."/>
            <person name="Horiuchi J."/>
        </authorList>
    </citation>
    <scope>NUCLEOTIDE SEQUENCE [LARGE SCALE GENOMIC DNA]</scope>
    <source>
        <strain evidence="16 17">KS47-1</strain>
    </source>
</reference>
<dbReference type="PANTHER" id="PTHR32361:SF9">
    <property type="entry name" value="FERRIC REDUCTASE TRANSMEMBRANE COMPONENT 3-RELATED"/>
    <property type="match status" value="1"/>
</dbReference>
<dbReference type="GO" id="GO:0006826">
    <property type="term" value="P:iron ion transport"/>
    <property type="evidence" value="ECO:0007669"/>
    <property type="project" value="TreeGrafter"/>
</dbReference>
<dbReference type="GO" id="GO:0006879">
    <property type="term" value="P:intracellular iron ion homeostasis"/>
    <property type="evidence" value="ECO:0007669"/>
    <property type="project" value="TreeGrafter"/>
</dbReference>
<gene>
    <name evidence="16" type="ORF">PMKS-000651</name>
</gene>
<feature type="transmembrane region" description="Helical" evidence="14">
    <location>
        <begin position="478"/>
        <end position="500"/>
    </location>
</feature>
<dbReference type="SUPFAM" id="SSF52343">
    <property type="entry name" value="Ferredoxin reductase-like, C-terminal NADP-linked domain"/>
    <property type="match status" value="1"/>
</dbReference>
<dbReference type="InterPro" id="IPR051410">
    <property type="entry name" value="Ferric/Cupric_Reductase"/>
</dbReference>
<dbReference type="PANTHER" id="PTHR32361">
    <property type="entry name" value="FERRIC/CUPRIC REDUCTASE TRANSMEMBRANE COMPONENT"/>
    <property type="match status" value="1"/>
</dbReference>
<keyword evidence="5 14" id="KW-0812">Transmembrane</keyword>
<keyword evidence="3" id="KW-0813">Transport</keyword>
<evidence type="ECO:0000256" key="10">
    <source>
        <dbReference type="ARBA" id="ARBA00023065"/>
    </source>
</evidence>
<dbReference type="InterPro" id="IPR013121">
    <property type="entry name" value="Fe_red_NAD-bd_6"/>
</dbReference>
<proteinExistence type="inferred from homology"/>
<organism evidence="16 17">
    <name type="scientific">Pichia membranifaciens</name>
    <dbReference type="NCBI Taxonomy" id="4926"/>
    <lineage>
        <taxon>Eukaryota</taxon>
        <taxon>Fungi</taxon>
        <taxon>Dikarya</taxon>
        <taxon>Ascomycota</taxon>
        <taxon>Saccharomycotina</taxon>
        <taxon>Pichiomycetes</taxon>
        <taxon>Pichiales</taxon>
        <taxon>Pichiaceae</taxon>
        <taxon>Pichia</taxon>
    </lineage>
</organism>
<keyword evidence="12" id="KW-0325">Glycoprotein</keyword>
<evidence type="ECO:0000259" key="15">
    <source>
        <dbReference type="PROSITE" id="PS51384"/>
    </source>
</evidence>
<sequence>MPDLAFKCRCQDPAFLGTVTNCVESHASDPYELSTAFSQLLETCKAQGGKSWAFLDLVKMNENATNYMIDYDTLPTPKFKASLVWKAKKIHDVQMKNEKLLDNYNEDEYVDSIGLPTSASTIVFDPYSDEDLIDEPIVEIKNTGMLRNGKVVGIEQMPNFENYKEIETIGVNNILQAPRFLLFNPVVVPSELYNISYNSVSKLMDQRNLATVYGFYVYAYWGAIMLIAIIVNIAQWTSPYYNNKIAKTRFALWCKSKIICPQIIKPGNVLSFRANSVADNTLKEMVDGPMGMFIGAERVKAQDTQAQILSSELLDEKNQSKLTELSNKLKKIKKASLKKDQSSKFNRNCKNNVLHTIYTMPVRMHALVIIGYLILNVVFCCVNYEIAYPNTVFTCRRGQLLVSIADRTGIIGTVQLPIVFLFSLRNNLFSNITGMSYRTFQMFHKWTSRVVFVLLVLHCAFYLLFVNVRGDYIERWGLLKWRCANTAFGAISITMLVSLFRRSFYELFKATHKILLIVFAVGSWYHCLTLGWTEYLGAAYVVWGMDYLVRWAKMISSGGILKGQCKVIFDTKTLKPHSIKIVINHSGWWKPYPGCYCWIRILKYDMFWEAHPFTVISATSANNYNQLVFIIRVKDGLTKRLANHVSKFPGGECNLNLIVEGPYGNNIPFKQYDKSVLVAGGVGLAVIYSIAMDLAQIYKAQELRGKRVVNDVNHKHISLIWFIPNFESLMAFKNEIESLKNFKDIMEVQIFVTRSLKDEMLQGIINEANLINPLGMLSTSYELDGFRGFASALIKSANMRRLEHIGVKDTGSSTEEKQPTAYKNKENSSDEVNIEEKDVGDPEGETTSTKDDGDVELGSNQILQEQRSEAVEFLKWLIANNGEQISVSFEDKPFLQDELSEFLLNTTDRRPTALISCGPTMLNADVRLSVVKCLERGLYVDYYEEELLW</sequence>
<dbReference type="OrthoDB" id="167398at2759"/>
<keyword evidence="6" id="KW-0274">FAD</keyword>
<keyword evidence="7" id="KW-0249">Electron transport</keyword>
<evidence type="ECO:0000313" key="16">
    <source>
        <dbReference type="EMBL" id="GAV27188.1"/>
    </source>
</evidence>
<evidence type="ECO:0000256" key="13">
    <source>
        <dbReference type="SAM" id="MobiDB-lite"/>
    </source>
</evidence>
<evidence type="ECO:0000256" key="4">
    <source>
        <dbReference type="ARBA" id="ARBA00022630"/>
    </source>
</evidence>
<dbReference type="InterPro" id="IPR017927">
    <property type="entry name" value="FAD-bd_FR_type"/>
</dbReference>
<evidence type="ECO:0000256" key="11">
    <source>
        <dbReference type="ARBA" id="ARBA00023136"/>
    </source>
</evidence>
<dbReference type="InterPro" id="IPR013112">
    <property type="entry name" value="FAD-bd_8"/>
</dbReference>
<feature type="transmembrane region" description="Helical" evidence="14">
    <location>
        <begin position="366"/>
        <end position="387"/>
    </location>
</feature>
<feature type="transmembrane region" description="Helical" evidence="14">
    <location>
        <begin position="213"/>
        <end position="234"/>
    </location>
</feature>
<dbReference type="InterPro" id="IPR013130">
    <property type="entry name" value="Fe3_Rdtase_TM_dom"/>
</dbReference>
<dbReference type="CDD" id="cd06186">
    <property type="entry name" value="NOX_Duox_like_FAD_NADP"/>
    <property type="match status" value="1"/>
</dbReference>
<dbReference type="InterPro" id="IPR039261">
    <property type="entry name" value="FNR_nucleotide-bd"/>
</dbReference>
<protein>
    <recommendedName>
        <fullName evidence="15">FAD-binding FR-type domain-containing protein</fullName>
    </recommendedName>
</protein>
<dbReference type="Proteomes" id="UP000186136">
    <property type="component" value="Unassembled WGS sequence"/>
</dbReference>
<dbReference type="GO" id="GO:0000293">
    <property type="term" value="F:ferric-chelate reductase activity"/>
    <property type="evidence" value="ECO:0007669"/>
    <property type="project" value="UniProtKB-ARBA"/>
</dbReference>
<dbReference type="Pfam" id="PF01794">
    <property type="entry name" value="Ferric_reduct"/>
    <property type="match status" value="1"/>
</dbReference>
<evidence type="ECO:0000256" key="8">
    <source>
        <dbReference type="ARBA" id="ARBA00022989"/>
    </source>
</evidence>
<evidence type="ECO:0000256" key="6">
    <source>
        <dbReference type="ARBA" id="ARBA00022827"/>
    </source>
</evidence>
<evidence type="ECO:0000256" key="1">
    <source>
        <dbReference type="ARBA" id="ARBA00004141"/>
    </source>
</evidence>
<evidence type="ECO:0000256" key="5">
    <source>
        <dbReference type="ARBA" id="ARBA00022692"/>
    </source>
</evidence>
<evidence type="ECO:0000256" key="3">
    <source>
        <dbReference type="ARBA" id="ARBA00022448"/>
    </source>
</evidence>
<accession>A0A1Q2YCG6</accession>
<comment type="caution">
    <text evidence="16">The sequence shown here is derived from an EMBL/GenBank/DDBJ whole genome shotgun (WGS) entry which is preliminary data.</text>
</comment>
<dbReference type="PROSITE" id="PS51384">
    <property type="entry name" value="FAD_FR"/>
    <property type="match status" value="1"/>
</dbReference>
<keyword evidence="8 14" id="KW-1133">Transmembrane helix</keyword>
<feature type="compositionally biased region" description="Basic and acidic residues" evidence="13">
    <location>
        <begin position="814"/>
        <end position="840"/>
    </location>
</feature>
<feature type="domain" description="FAD-binding FR-type" evidence="15">
    <location>
        <begin position="558"/>
        <end position="669"/>
    </location>
</feature>
<comment type="subcellular location">
    <subcellularLocation>
        <location evidence="1">Membrane</location>
        <topology evidence="1">Multi-pass membrane protein</topology>
    </subcellularLocation>
</comment>
<evidence type="ECO:0000313" key="17">
    <source>
        <dbReference type="Proteomes" id="UP000186136"/>
    </source>
</evidence>
<feature type="transmembrane region" description="Helical" evidence="14">
    <location>
        <begin position="446"/>
        <end position="466"/>
    </location>
</feature>
<feature type="transmembrane region" description="Helical" evidence="14">
    <location>
        <begin position="532"/>
        <end position="549"/>
    </location>
</feature>
<evidence type="ECO:0000256" key="12">
    <source>
        <dbReference type="ARBA" id="ARBA00023180"/>
    </source>
</evidence>
<dbReference type="Gene3D" id="3.40.50.80">
    <property type="entry name" value="Nucleotide-binding domain of ferredoxin-NADP reductase (FNR) module"/>
    <property type="match status" value="1"/>
</dbReference>
<evidence type="ECO:0000256" key="9">
    <source>
        <dbReference type="ARBA" id="ARBA00023002"/>
    </source>
</evidence>
<dbReference type="SFLD" id="SFLDG01168">
    <property type="entry name" value="Ferric_reductase_subgroup_(FRE"/>
    <property type="match status" value="1"/>
</dbReference>
<evidence type="ECO:0000256" key="2">
    <source>
        <dbReference type="ARBA" id="ARBA00006278"/>
    </source>
</evidence>
<keyword evidence="17" id="KW-1185">Reference proteome</keyword>